<evidence type="ECO:0000313" key="2">
    <source>
        <dbReference type="EMBL" id="MCE8001238.1"/>
    </source>
</evidence>
<feature type="region of interest" description="Disordered" evidence="1">
    <location>
        <begin position="1"/>
        <end position="47"/>
    </location>
</feature>
<evidence type="ECO:0000313" key="3">
    <source>
        <dbReference type="Proteomes" id="UP001320168"/>
    </source>
</evidence>
<keyword evidence="3" id="KW-1185">Reference proteome</keyword>
<comment type="caution">
    <text evidence="2">The sequence shown here is derived from an EMBL/GenBank/DDBJ whole genome shotgun (WGS) entry which is preliminary data.</text>
</comment>
<dbReference type="Proteomes" id="UP001320168">
    <property type="component" value="Unassembled WGS sequence"/>
</dbReference>
<evidence type="ECO:0000256" key="1">
    <source>
        <dbReference type="SAM" id="MobiDB-lite"/>
    </source>
</evidence>
<proteinExistence type="predicted"/>
<name>A0ABS8ZZ01_9GAMM</name>
<sequence>MQVVQGFEPDAQTAPAAGADVSGSSAPDTAKKAKHGQPGTCCGSCSN</sequence>
<protein>
    <submittedName>
        <fullName evidence="2">CCGSCS motif protein</fullName>
    </submittedName>
</protein>
<dbReference type="InterPro" id="IPR026481">
    <property type="entry name" value="CCGSCS"/>
</dbReference>
<dbReference type="NCBIfam" id="TIGR04101">
    <property type="entry name" value="CCGSCS"/>
    <property type="match status" value="1"/>
</dbReference>
<organism evidence="2 3">
    <name type="scientific">Billgrantia ethanolica</name>
    <dbReference type="NCBI Taxonomy" id="2733486"/>
    <lineage>
        <taxon>Bacteria</taxon>
        <taxon>Pseudomonadati</taxon>
        <taxon>Pseudomonadota</taxon>
        <taxon>Gammaproteobacteria</taxon>
        <taxon>Oceanospirillales</taxon>
        <taxon>Halomonadaceae</taxon>
        <taxon>Billgrantia</taxon>
    </lineage>
</organism>
<dbReference type="EMBL" id="JABFTX010000001">
    <property type="protein sequence ID" value="MCE8001238.1"/>
    <property type="molecule type" value="Genomic_DNA"/>
</dbReference>
<accession>A0ABS8ZZ01</accession>
<gene>
    <name evidence="2" type="ORF">HOP53_00115</name>
</gene>
<reference evidence="2 3" key="1">
    <citation type="journal article" date="2021" name="Front. Microbiol.">
        <title>Aerobic Denitrification and Heterotrophic Sulfur Oxidation in the Genus Halomonas Revealed by Six Novel Species Characterizations and Genome-Based Analysis.</title>
        <authorList>
            <person name="Wang L."/>
            <person name="Shao Z."/>
        </authorList>
    </citation>
    <scope>NUCLEOTIDE SEQUENCE [LARGE SCALE GENOMIC DNA]</scope>
    <source>
        <strain evidence="2 3">MCCC 1A11081</strain>
    </source>
</reference>